<name>A0A4C1TIQ4_EUMVA</name>
<evidence type="ECO:0000256" key="1">
    <source>
        <dbReference type="SAM" id="MobiDB-lite"/>
    </source>
</evidence>
<comment type="caution">
    <text evidence="2">The sequence shown here is derived from an EMBL/GenBank/DDBJ whole genome shotgun (WGS) entry which is preliminary data.</text>
</comment>
<dbReference type="AlphaFoldDB" id="A0A4C1TIQ4"/>
<dbReference type="EMBL" id="BGZK01005415">
    <property type="protein sequence ID" value="GBP13954.1"/>
    <property type="molecule type" value="Genomic_DNA"/>
</dbReference>
<reference evidence="2 3" key="1">
    <citation type="journal article" date="2019" name="Commun. Biol.">
        <title>The bagworm genome reveals a unique fibroin gene that provides high tensile strength.</title>
        <authorList>
            <person name="Kono N."/>
            <person name="Nakamura H."/>
            <person name="Ohtoshi R."/>
            <person name="Tomita M."/>
            <person name="Numata K."/>
            <person name="Arakawa K."/>
        </authorList>
    </citation>
    <scope>NUCLEOTIDE SEQUENCE [LARGE SCALE GENOMIC DNA]</scope>
</reference>
<evidence type="ECO:0000313" key="3">
    <source>
        <dbReference type="Proteomes" id="UP000299102"/>
    </source>
</evidence>
<dbReference type="Proteomes" id="UP000299102">
    <property type="component" value="Unassembled WGS sequence"/>
</dbReference>
<organism evidence="2 3">
    <name type="scientific">Eumeta variegata</name>
    <name type="common">Bagworm moth</name>
    <name type="synonym">Eumeta japonica</name>
    <dbReference type="NCBI Taxonomy" id="151549"/>
    <lineage>
        <taxon>Eukaryota</taxon>
        <taxon>Metazoa</taxon>
        <taxon>Ecdysozoa</taxon>
        <taxon>Arthropoda</taxon>
        <taxon>Hexapoda</taxon>
        <taxon>Insecta</taxon>
        <taxon>Pterygota</taxon>
        <taxon>Neoptera</taxon>
        <taxon>Endopterygota</taxon>
        <taxon>Lepidoptera</taxon>
        <taxon>Glossata</taxon>
        <taxon>Ditrysia</taxon>
        <taxon>Tineoidea</taxon>
        <taxon>Psychidae</taxon>
        <taxon>Oiketicinae</taxon>
        <taxon>Eumeta</taxon>
    </lineage>
</organism>
<feature type="region of interest" description="Disordered" evidence="1">
    <location>
        <begin position="1"/>
        <end position="46"/>
    </location>
</feature>
<accession>A0A4C1TIQ4</accession>
<gene>
    <name evidence="2" type="ORF">EVAR_91931_1</name>
</gene>
<sequence>MQGSDDRGMRSETDLGRNLNGKPRRCIKSAGVKERRAGGRSPTEGRRRCVGRALRALKASFTLVMFCFAARTVTLRASGERCGRRIEENRPSKRPLARRSGRVRSNSYCRFCLRTALTFSRRRH</sequence>
<evidence type="ECO:0000313" key="2">
    <source>
        <dbReference type="EMBL" id="GBP13954.1"/>
    </source>
</evidence>
<proteinExistence type="predicted"/>
<feature type="compositionally biased region" description="Basic and acidic residues" evidence="1">
    <location>
        <begin position="1"/>
        <end position="15"/>
    </location>
</feature>
<keyword evidence="3" id="KW-1185">Reference proteome</keyword>
<protein>
    <submittedName>
        <fullName evidence="2">Uncharacterized protein</fullName>
    </submittedName>
</protein>
<feature type="compositionally biased region" description="Basic and acidic residues" evidence="1">
    <location>
        <begin position="31"/>
        <end position="46"/>
    </location>
</feature>